<dbReference type="EMBL" id="JANAWD010000450">
    <property type="protein sequence ID" value="KAJ3479273.1"/>
    <property type="molecule type" value="Genomic_DNA"/>
</dbReference>
<dbReference type="InterPro" id="IPR045340">
    <property type="entry name" value="DUF6533"/>
</dbReference>
<dbReference type="Proteomes" id="UP001212997">
    <property type="component" value="Unassembled WGS sequence"/>
</dbReference>
<dbReference type="Pfam" id="PF20151">
    <property type="entry name" value="DUF6533"/>
    <property type="match status" value="1"/>
</dbReference>
<keyword evidence="1" id="KW-1133">Transmembrane helix</keyword>
<reference evidence="3" key="1">
    <citation type="submission" date="2022-07" db="EMBL/GenBank/DDBJ databases">
        <title>Genome Sequence of Physisporinus lineatus.</title>
        <authorList>
            <person name="Buettner E."/>
        </authorList>
    </citation>
    <scope>NUCLEOTIDE SEQUENCE</scope>
    <source>
        <strain evidence="3">VT162</strain>
    </source>
</reference>
<gene>
    <name evidence="3" type="ORF">NLI96_g9181</name>
</gene>
<proteinExistence type="predicted"/>
<keyword evidence="1" id="KW-0472">Membrane</keyword>
<keyword evidence="1" id="KW-0812">Transmembrane</keyword>
<protein>
    <recommendedName>
        <fullName evidence="2">DUF6533 domain-containing protein</fullName>
    </recommendedName>
</protein>
<accession>A0AAD5UXP0</accession>
<keyword evidence="4" id="KW-1185">Reference proteome</keyword>
<evidence type="ECO:0000259" key="2">
    <source>
        <dbReference type="Pfam" id="PF20151"/>
    </source>
</evidence>
<feature type="transmembrane region" description="Helical" evidence="1">
    <location>
        <begin position="15"/>
        <end position="40"/>
    </location>
</feature>
<evidence type="ECO:0000256" key="1">
    <source>
        <dbReference type="SAM" id="Phobius"/>
    </source>
</evidence>
<sequence length="97" mass="10914">MSEKPEEPQVDLENYYIAFRVHAALVSVLALLVYDIFCTLGKEAEVIWKRKFSIPSLLYLVIRVSTLGNALAEVSENILGPATFTVRLDIPTVRSFL</sequence>
<name>A0AAD5UXP0_9APHY</name>
<evidence type="ECO:0000313" key="3">
    <source>
        <dbReference type="EMBL" id="KAJ3479273.1"/>
    </source>
</evidence>
<feature type="domain" description="DUF6533" evidence="2">
    <location>
        <begin position="25"/>
        <end position="67"/>
    </location>
</feature>
<dbReference type="AlphaFoldDB" id="A0AAD5UXP0"/>
<comment type="caution">
    <text evidence="3">The sequence shown here is derived from an EMBL/GenBank/DDBJ whole genome shotgun (WGS) entry which is preliminary data.</text>
</comment>
<organism evidence="3 4">
    <name type="scientific">Meripilus lineatus</name>
    <dbReference type="NCBI Taxonomy" id="2056292"/>
    <lineage>
        <taxon>Eukaryota</taxon>
        <taxon>Fungi</taxon>
        <taxon>Dikarya</taxon>
        <taxon>Basidiomycota</taxon>
        <taxon>Agaricomycotina</taxon>
        <taxon>Agaricomycetes</taxon>
        <taxon>Polyporales</taxon>
        <taxon>Meripilaceae</taxon>
        <taxon>Meripilus</taxon>
    </lineage>
</organism>
<evidence type="ECO:0000313" key="4">
    <source>
        <dbReference type="Proteomes" id="UP001212997"/>
    </source>
</evidence>